<name>A0AAT9HIJ4_9ACTN</name>
<evidence type="ECO:0000313" key="1">
    <source>
        <dbReference type="EMBL" id="BFO17243.1"/>
    </source>
</evidence>
<organism evidence="1">
    <name type="scientific">Streptomyces haneummycinicus</name>
    <dbReference type="NCBI Taxonomy" id="3074435"/>
    <lineage>
        <taxon>Bacteria</taxon>
        <taxon>Bacillati</taxon>
        <taxon>Actinomycetota</taxon>
        <taxon>Actinomycetes</taxon>
        <taxon>Kitasatosporales</taxon>
        <taxon>Streptomycetaceae</taxon>
        <taxon>Streptomyces</taxon>
    </lineage>
</organism>
<protein>
    <submittedName>
        <fullName evidence="1">Uncharacterized protein</fullName>
    </submittedName>
</protein>
<dbReference type="AlphaFoldDB" id="A0AAT9HIJ4"/>
<gene>
    <name evidence="1" type="ORF">SHKM778_36310</name>
</gene>
<accession>A0AAT9HIJ4</accession>
<dbReference type="Pfam" id="PF21274">
    <property type="entry name" value="Rng_hyd_C"/>
    <property type="match status" value="1"/>
</dbReference>
<reference evidence="1" key="1">
    <citation type="submission" date="2024-06" db="EMBL/GenBank/DDBJ databases">
        <authorList>
            <consortium name="consrtm"/>
            <person name="Uemura M."/>
            <person name="Terahara T."/>
        </authorList>
    </citation>
    <scope>NUCLEOTIDE SEQUENCE</scope>
    <source>
        <strain evidence="1">KM77-8</strain>
    </source>
</reference>
<proteinExistence type="predicted"/>
<dbReference type="Gene3D" id="3.40.30.120">
    <property type="match status" value="1"/>
</dbReference>
<dbReference type="EMBL" id="AP035768">
    <property type="protein sequence ID" value="BFO17243.1"/>
    <property type="molecule type" value="Genomic_DNA"/>
</dbReference>
<reference evidence="1" key="2">
    <citation type="submission" date="2024-07" db="EMBL/GenBank/DDBJ databases">
        <title>Streptomyces haneummycinica sp. nov., a new antibiotic-producing actinobacterium isolated from marine sediment.</title>
        <authorList>
            <person name="Uemura M."/>
            <person name="Hamada M."/>
            <person name="Hirano S."/>
            <person name="Kobayashi K."/>
            <person name="Ohshiro T."/>
            <person name="Kobayashi T."/>
            <person name="Terahara T."/>
        </authorList>
    </citation>
    <scope>NUCLEOTIDE SEQUENCE</scope>
    <source>
        <strain evidence="1">KM77-8</strain>
    </source>
</reference>
<sequence>MDVVSGRTDGTSATGLLLRPDCHIAWTGHEADDVSGLRAALNKWFGAPLPDVLEPER</sequence>